<gene>
    <name evidence="3" type="ORF">ESW18_05965</name>
    <name evidence="2" type="ORF">LV84_01926</name>
</gene>
<evidence type="ECO:0000313" key="4">
    <source>
        <dbReference type="Proteomes" id="UP000249115"/>
    </source>
</evidence>
<reference evidence="2 4" key="1">
    <citation type="submission" date="2018-06" db="EMBL/GenBank/DDBJ databases">
        <title>Genomic Encyclopedia of Archaeal and Bacterial Type Strains, Phase II (KMG-II): from individual species to whole genera.</title>
        <authorList>
            <person name="Goeker M."/>
        </authorList>
    </citation>
    <scope>NUCLEOTIDE SEQUENCE [LARGE SCALE GENOMIC DNA]</scope>
    <source>
        <strain evidence="2 4">DSM 22686</strain>
    </source>
</reference>
<proteinExistence type="predicted"/>
<dbReference type="AlphaFoldDB" id="A0A2W7RR25"/>
<evidence type="ECO:0000256" key="1">
    <source>
        <dbReference type="SAM" id="Phobius"/>
    </source>
</evidence>
<name>A0A2W7RR25_9BACT</name>
<dbReference type="SUPFAM" id="SSF53756">
    <property type="entry name" value="UDP-Glycosyltransferase/glycogen phosphorylase"/>
    <property type="match status" value="1"/>
</dbReference>
<dbReference type="Gene3D" id="3.40.50.2000">
    <property type="entry name" value="Glycogen Phosphorylase B"/>
    <property type="match status" value="1"/>
</dbReference>
<evidence type="ECO:0000313" key="3">
    <source>
        <dbReference type="EMBL" id="TXD79061.1"/>
    </source>
</evidence>
<dbReference type="EMBL" id="QKZU01000006">
    <property type="protein sequence ID" value="PZX57797.1"/>
    <property type="molecule type" value="Genomic_DNA"/>
</dbReference>
<comment type="caution">
    <text evidence="2">The sequence shown here is derived from an EMBL/GenBank/DDBJ whole genome shotgun (WGS) entry which is preliminary data.</text>
</comment>
<feature type="transmembrane region" description="Helical" evidence="1">
    <location>
        <begin position="76"/>
        <end position="94"/>
    </location>
</feature>
<protein>
    <submittedName>
        <fullName evidence="3">Glycosyltransferase family 4 protein</fullName>
    </submittedName>
</protein>
<sequence length="384" mass="44376">MKKVLFLAYHNSENNNVQSTALVRRISQYEDFFSREGFQIEYIVTKNNDVQIDDWNHRTLEIPIAKYYKNKILNKLYVFFIMIIWGDIIGYSFYKNRKTIHTFLEGDYNLIISFFTPRGSIWLGSYLRKKLNTTWWVDLQDSLSEGLDDINLTVGMNWLKKKLAKADQIIHVSPEWATEDKNHIQKEIVYFRHCIPELPHALGNLSSVNNSPAKIIYAGNIHFDAMNPAILANPLTNFHKLIELEYAGIAQIAQILSKMNIPLTMLGQLDKKQLHECYSAADIILILAWNKPGRKVIPSKFYEACAYNKPILIVGNDTGAFQSLFEEWGHPNVINDSEDKIEEALSGFINNNFERFFCVDKCLFPVSDQTSFDRFLSNSLISHS</sequence>
<accession>A0A2W7RR25</accession>
<evidence type="ECO:0000313" key="2">
    <source>
        <dbReference type="EMBL" id="PZX57797.1"/>
    </source>
</evidence>
<dbReference type="EMBL" id="VORV01000003">
    <property type="protein sequence ID" value="TXD79061.1"/>
    <property type="molecule type" value="Genomic_DNA"/>
</dbReference>
<reference evidence="3 5" key="2">
    <citation type="submission" date="2019-08" db="EMBL/GenBank/DDBJ databases">
        <title>Genome of Algoriphagus ratkowskyi IC026.</title>
        <authorList>
            <person name="Bowman J.P."/>
        </authorList>
    </citation>
    <scope>NUCLEOTIDE SEQUENCE [LARGE SCALE GENOMIC DNA]</scope>
    <source>
        <strain evidence="3 5">IC026</strain>
    </source>
</reference>
<keyword evidence="5" id="KW-1185">Reference proteome</keyword>
<keyword evidence="1" id="KW-0472">Membrane</keyword>
<dbReference type="RefSeq" id="WP_086498319.1">
    <property type="nucleotide sequence ID" value="NZ_MSSV01000002.1"/>
</dbReference>
<evidence type="ECO:0000313" key="5">
    <source>
        <dbReference type="Proteomes" id="UP000321927"/>
    </source>
</evidence>
<dbReference type="Proteomes" id="UP000249115">
    <property type="component" value="Unassembled WGS sequence"/>
</dbReference>
<keyword evidence="1" id="KW-0812">Transmembrane</keyword>
<keyword evidence="1" id="KW-1133">Transmembrane helix</keyword>
<organism evidence="2 4">
    <name type="scientific">Algoriphagus ratkowskyi</name>
    <dbReference type="NCBI Taxonomy" id="57028"/>
    <lineage>
        <taxon>Bacteria</taxon>
        <taxon>Pseudomonadati</taxon>
        <taxon>Bacteroidota</taxon>
        <taxon>Cytophagia</taxon>
        <taxon>Cytophagales</taxon>
        <taxon>Cyclobacteriaceae</taxon>
        <taxon>Algoriphagus</taxon>
    </lineage>
</organism>
<dbReference type="Proteomes" id="UP000321927">
    <property type="component" value="Unassembled WGS sequence"/>
</dbReference>